<evidence type="ECO:0000313" key="1">
    <source>
        <dbReference type="EMBL" id="QSB04945.1"/>
    </source>
</evidence>
<accession>A0A895XPD6</accession>
<name>A0A895XPD6_9ACTN</name>
<keyword evidence="2" id="KW-1185">Reference proteome</keyword>
<evidence type="ECO:0000313" key="2">
    <source>
        <dbReference type="Proteomes" id="UP000662939"/>
    </source>
</evidence>
<dbReference type="AlphaFoldDB" id="A0A895XPD6"/>
<dbReference type="PANTHER" id="PTHR33361:SF2">
    <property type="entry name" value="DUF885 DOMAIN-CONTAINING PROTEIN"/>
    <property type="match status" value="1"/>
</dbReference>
<sequence>MTTPIFALADEYIRTRAEVDPAFGHMVGIEGDYGVATDYSPDGIAARHEHQVSFLRRLEAMEPTGSDDELAKLHMRERLEASTQLHETGDWKRILRVPYGLIQNMCTYVDLAPRKSEDDWAHLLERIKAIPGTVSGMRATLEVGRADGTTVARLQVLKGAEQARLNANKRVFDQHAEAYGDGPLRPELERAAQEAYAAFEELANYLQREYAPDAREADGVGADLYKAHARQMLGADLDPQEAYEWGWAELYRIEEEMATEASKILPGKSLDEVIAHLDSTNLIDTPEEYLAWLTAEHQWALDELNGVHFDIDERLMSVDVQLVHGSSAGSPYYTGPSEDLSRKGRTWWPVGPREKFAKWGEYTTVYHEGVPGHHLQIGQTKVVGDKLSRFAKSSGSLSGYGEGWALYAERLADELGWFERAEGARLGQLKASAMRAARVVIDIGTHLDLPLPAQEAKRHGAKWNFDVALDVLQQRGRIAGHRAEAEIVRYFGWPSQAICYKMGERAWLAAREDAKSRDGASFNLKDWHTKALNLGPIGLDNLRRILKERA</sequence>
<dbReference type="Pfam" id="PF05960">
    <property type="entry name" value="DUF885"/>
    <property type="match status" value="1"/>
</dbReference>
<dbReference type="KEGG" id="nav:JQS30_14445"/>
<dbReference type="PANTHER" id="PTHR33361">
    <property type="entry name" value="GLR0591 PROTEIN"/>
    <property type="match status" value="1"/>
</dbReference>
<reference evidence="1" key="1">
    <citation type="submission" date="2021-02" db="EMBL/GenBank/DDBJ databases">
        <title>Natronoglycomyces albus gen. nov., sp. nov, a haloalkaliphilic actinobacterium from a soda solonchak soil.</title>
        <authorList>
            <person name="Sorokin D.Y."/>
            <person name="Khijniak T.V."/>
            <person name="Zakharycheva A.P."/>
            <person name="Boueva O.V."/>
            <person name="Ariskina E.V."/>
            <person name="Hahnke R.L."/>
            <person name="Bunk B."/>
            <person name="Sproer C."/>
            <person name="Schumann P."/>
            <person name="Evtushenko L.I."/>
            <person name="Kublanov I.V."/>
        </authorList>
    </citation>
    <scope>NUCLEOTIDE SEQUENCE</scope>
    <source>
        <strain evidence="1">DSM 106290</strain>
    </source>
</reference>
<organism evidence="1 2">
    <name type="scientific">Natronoglycomyces albus</name>
    <dbReference type="NCBI Taxonomy" id="2811108"/>
    <lineage>
        <taxon>Bacteria</taxon>
        <taxon>Bacillati</taxon>
        <taxon>Actinomycetota</taxon>
        <taxon>Actinomycetes</taxon>
        <taxon>Glycomycetales</taxon>
        <taxon>Glycomycetaceae</taxon>
        <taxon>Natronoglycomyces</taxon>
    </lineage>
</organism>
<dbReference type="InterPro" id="IPR010281">
    <property type="entry name" value="DUF885"/>
</dbReference>
<proteinExistence type="predicted"/>
<dbReference type="RefSeq" id="WP_213170946.1">
    <property type="nucleotide sequence ID" value="NZ_CP070496.1"/>
</dbReference>
<dbReference type="Proteomes" id="UP000662939">
    <property type="component" value="Chromosome"/>
</dbReference>
<gene>
    <name evidence="1" type="ORF">JQS30_14445</name>
</gene>
<protein>
    <submittedName>
        <fullName evidence="1">DUF885 domain-containing protein</fullName>
    </submittedName>
</protein>
<dbReference type="EMBL" id="CP070496">
    <property type="protein sequence ID" value="QSB04945.1"/>
    <property type="molecule type" value="Genomic_DNA"/>
</dbReference>